<feature type="region of interest" description="Disordered" evidence="2">
    <location>
        <begin position="177"/>
        <end position="198"/>
    </location>
</feature>
<keyword evidence="1" id="KW-0677">Repeat</keyword>
<gene>
    <name evidence="3" type="ORF">CITCOLO1_LOCUS10275</name>
</gene>
<dbReference type="Gene3D" id="1.25.40.10">
    <property type="entry name" value="Tetratricopeptide repeat domain"/>
    <property type="match status" value="2"/>
</dbReference>
<sequence>MRIRRSACRLFSTFSKSQRATSNSVSLNSIKELHAQLIRTQMHIDPFSISEVIKHYALSPQYLHKAHFVFNQIQGPTLFVWNHMIHGLSRSDRPNDAIHFYNTIYKEVLDLFREMQAVNVRADSLTMMKVILASSCLSEWETADDLVKYIDEHGVVVDIYLGNTLIDIKQVRFGSHPQPPTNFQAHKTTLPNFSPRRY</sequence>
<dbReference type="EMBL" id="OZ021737">
    <property type="protein sequence ID" value="CAK9318311.1"/>
    <property type="molecule type" value="Genomic_DNA"/>
</dbReference>
<feature type="compositionally biased region" description="Polar residues" evidence="2">
    <location>
        <begin position="181"/>
        <end position="192"/>
    </location>
</feature>
<reference evidence="3 4" key="1">
    <citation type="submission" date="2024-03" db="EMBL/GenBank/DDBJ databases">
        <authorList>
            <person name="Gkanogiannis A."/>
            <person name="Becerra Lopez-Lavalle L."/>
        </authorList>
    </citation>
    <scope>NUCLEOTIDE SEQUENCE [LARGE SCALE GENOMIC DNA]</scope>
</reference>
<dbReference type="PANTHER" id="PTHR47926">
    <property type="entry name" value="PENTATRICOPEPTIDE REPEAT-CONTAINING PROTEIN"/>
    <property type="match status" value="1"/>
</dbReference>
<dbReference type="InterPro" id="IPR046960">
    <property type="entry name" value="PPR_At4g14850-like_plant"/>
</dbReference>
<dbReference type="Proteomes" id="UP001642487">
    <property type="component" value="Chromosome 3"/>
</dbReference>
<name>A0ABP0YFF5_9ROSI</name>
<evidence type="ECO:0000313" key="3">
    <source>
        <dbReference type="EMBL" id="CAK9318311.1"/>
    </source>
</evidence>
<dbReference type="Pfam" id="PF01535">
    <property type="entry name" value="PPR"/>
    <property type="match status" value="1"/>
</dbReference>
<evidence type="ECO:0000256" key="2">
    <source>
        <dbReference type="SAM" id="MobiDB-lite"/>
    </source>
</evidence>
<organism evidence="3 4">
    <name type="scientific">Citrullus colocynthis</name>
    <name type="common">colocynth</name>
    <dbReference type="NCBI Taxonomy" id="252529"/>
    <lineage>
        <taxon>Eukaryota</taxon>
        <taxon>Viridiplantae</taxon>
        <taxon>Streptophyta</taxon>
        <taxon>Embryophyta</taxon>
        <taxon>Tracheophyta</taxon>
        <taxon>Spermatophyta</taxon>
        <taxon>Magnoliopsida</taxon>
        <taxon>eudicotyledons</taxon>
        <taxon>Gunneridae</taxon>
        <taxon>Pentapetalae</taxon>
        <taxon>rosids</taxon>
        <taxon>fabids</taxon>
        <taxon>Cucurbitales</taxon>
        <taxon>Cucurbitaceae</taxon>
        <taxon>Benincaseae</taxon>
        <taxon>Citrullus</taxon>
    </lineage>
</organism>
<evidence type="ECO:0008006" key="5">
    <source>
        <dbReference type="Google" id="ProtNLM"/>
    </source>
</evidence>
<evidence type="ECO:0000313" key="4">
    <source>
        <dbReference type="Proteomes" id="UP001642487"/>
    </source>
</evidence>
<proteinExistence type="predicted"/>
<accession>A0ABP0YFF5</accession>
<dbReference type="InterPro" id="IPR011990">
    <property type="entry name" value="TPR-like_helical_dom_sf"/>
</dbReference>
<evidence type="ECO:0000256" key="1">
    <source>
        <dbReference type="ARBA" id="ARBA00022737"/>
    </source>
</evidence>
<dbReference type="InterPro" id="IPR002885">
    <property type="entry name" value="PPR_rpt"/>
</dbReference>
<dbReference type="PANTHER" id="PTHR47926:SF433">
    <property type="entry name" value="PENTATRICOPEPTIDE REPEAT-CONTAINING PROTEIN"/>
    <property type="match status" value="1"/>
</dbReference>
<protein>
    <recommendedName>
        <fullName evidence="5">Pentatricopeptide repeat-containing protein</fullName>
    </recommendedName>
</protein>
<keyword evidence="4" id="KW-1185">Reference proteome</keyword>